<feature type="transmembrane region" description="Helical" evidence="1">
    <location>
        <begin position="82"/>
        <end position="108"/>
    </location>
</feature>
<dbReference type="InterPro" id="IPR025460">
    <property type="entry name" value="DUF4280"/>
</dbReference>
<organism evidence="2 3">
    <name type="scientific">Chryseobacterium scophthalmum</name>
    <dbReference type="NCBI Taxonomy" id="59733"/>
    <lineage>
        <taxon>Bacteria</taxon>
        <taxon>Pseudomonadati</taxon>
        <taxon>Bacteroidota</taxon>
        <taxon>Flavobacteriia</taxon>
        <taxon>Flavobacteriales</taxon>
        <taxon>Weeksellaceae</taxon>
        <taxon>Chryseobacterium group</taxon>
        <taxon>Chryseobacterium</taxon>
    </lineage>
</organism>
<dbReference type="OrthoDB" id="1454494at2"/>
<protein>
    <recommendedName>
        <fullName evidence="4">DUF4280 domain-containing protein</fullName>
    </recommendedName>
</protein>
<keyword evidence="1" id="KW-1133">Transmembrane helix</keyword>
<evidence type="ECO:0000256" key="1">
    <source>
        <dbReference type="SAM" id="Phobius"/>
    </source>
</evidence>
<proteinExistence type="predicted"/>
<dbReference type="AlphaFoldDB" id="A0A1N6J7J8"/>
<feature type="transmembrane region" description="Helical" evidence="1">
    <location>
        <begin position="161"/>
        <end position="183"/>
    </location>
</feature>
<gene>
    <name evidence="2" type="ORF">SAMN05421769_4181</name>
</gene>
<keyword evidence="1" id="KW-0472">Membrane</keyword>
<keyword evidence="3" id="KW-1185">Reference proteome</keyword>
<dbReference type="EMBL" id="FSRQ01000007">
    <property type="protein sequence ID" value="SIO40235.1"/>
    <property type="molecule type" value="Genomic_DNA"/>
</dbReference>
<feature type="transmembrane region" description="Helical" evidence="1">
    <location>
        <begin position="55"/>
        <end position="76"/>
    </location>
</feature>
<reference evidence="3" key="1">
    <citation type="submission" date="2016-12" db="EMBL/GenBank/DDBJ databases">
        <authorList>
            <person name="Varghese N."/>
            <person name="Submissions S."/>
        </authorList>
    </citation>
    <scope>NUCLEOTIDE SEQUENCE [LARGE SCALE GENOMIC DNA]</scope>
    <source>
        <strain evidence="3">DSM 16779</strain>
    </source>
</reference>
<evidence type="ECO:0008006" key="4">
    <source>
        <dbReference type="Google" id="ProtNLM"/>
    </source>
</evidence>
<dbReference type="Pfam" id="PF14107">
    <property type="entry name" value="DUF4280"/>
    <property type="match status" value="1"/>
</dbReference>
<feature type="transmembrane region" description="Helical" evidence="1">
    <location>
        <begin position="195"/>
        <end position="217"/>
    </location>
</feature>
<dbReference type="Proteomes" id="UP000184782">
    <property type="component" value="Unassembled WGS sequence"/>
</dbReference>
<keyword evidence="1" id="KW-0812">Transmembrane</keyword>
<evidence type="ECO:0000313" key="3">
    <source>
        <dbReference type="Proteomes" id="UP000184782"/>
    </source>
</evidence>
<evidence type="ECO:0000313" key="2">
    <source>
        <dbReference type="EMBL" id="SIO40235.1"/>
    </source>
</evidence>
<dbReference type="RefSeq" id="WP_074232328.1">
    <property type="nucleotide sequence ID" value="NZ_FSRQ01000007.1"/>
</dbReference>
<dbReference type="STRING" id="59733.SAMN05421769_4181"/>
<name>A0A1N6J7J8_9FLAO</name>
<accession>A0A1N6J7J8</accession>
<sequence>MSKLYVPDGAWLVCSDGMKKQQIKVTSQNKVTIAGGYFKATIDDRPGGNFMCAKMVIAGAIIGAIVGAALVAGSVLTGGALAVAACAAAGAAAGAGISMIPSICGILLKDWMPYDTNVLTVGKHPLLENSMIPCFLGGNVMILYSEKAADEFTDKVIAETALTVGAIICVSYLASAFVIGVGAAGTSIMATYAEFGLASAFAQGTGMATVFGTSYLINGLYDEVKDATGFENYVTGEAYNLNDMPENQVMVEATDKSYGAATDALGSGKDIAKAQTSGYQSTTVNQSTISQNRVFVADSRGNVTPPGTTITNTTISANNRLPNSSIGNSQINVNASNTSVRITQNTTTASSTNVNSVHGTQYNNSLRSNASTGVKTTLGGALKGLAINFGIDVLRATSNWALASQISDLNNAMQNEEVAARAKITVIAGKD</sequence>